<reference evidence="2 3" key="1">
    <citation type="journal article" date="2020" name="Cell">
        <title>Large-Scale Comparative Analyses of Tick Genomes Elucidate Their Genetic Diversity and Vector Capacities.</title>
        <authorList>
            <consortium name="Tick Genome and Microbiome Consortium (TIGMIC)"/>
            <person name="Jia N."/>
            <person name="Wang J."/>
            <person name="Shi W."/>
            <person name="Du L."/>
            <person name="Sun Y."/>
            <person name="Zhan W."/>
            <person name="Jiang J.F."/>
            <person name="Wang Q."/>
            <person name="Zhang B."/>
            <person name="Ji P."/>
            <person name="Bell-Sakyi L."/>
            <person name="Cui X.M."/>
            <person name="Yuan T.T."/>
            <person name="Jiang B.G."/>
            <person name="Yang W.F."/>
            <person name="Lam T.T."/>
            <person name="Chang Q.C."/>
            <person name="Ding S.J."/>
            <person name="Wang X.J."/>
            <person name="Zhu J.G."/>
            <person name="Ruan X.D."/>
            <person name="Zhao L."/>
            <person name="Wei J.T."/>
            <person name="Ye R.Z."/>
            <person name="Que T.C."/>
            <person name="Du C.H."/>
            <person name="Zhou Y.H."/>
            <person name="Cheng J.X."/>
            <person name="Dai P.F."/>
            <person name="Guo W.B."/>
            <person name="Han X.H."/>
            <person name="Huang E.J."/>
            <person name="Li L.F."/>
            <person name="Wei W."/>
            <person name="Gao Y.C."/>
            <person name="Liu J.Z."/>
            <person name="Shao H.Z."/>
            <person name="Wang X."/>
            <person name="Wang C.C."/>
            <person name="Yang T.C."/>
            <person name="Huo Q.B."/>
            <person name="Li W."/>
            <person name="Chen H.Y."/>
            <person name="Chen S.E."/>
            <person name="Zhou L.G."/>
            <person name="Ni X.B."/>
            <person name="Tian J.H."/>
            <person name="Sheng Y."/>
            <person name="Liu T."/>
            <person name="Pan Y.S."/>
            <person name="Xia L.Y."/>
            <person name="Li J."/>
            <person name="Zhao F."/>
            <person name="Cao W.C."/>
        </authorList>
    </citation>
    <scope>NUCLEOTIDE SEQUENCE [LARGE SCALE GENOMIC DNA]</scope>
    <source>
        <strain evidence="2">HaeL-2018</strain>
    </source>
</reference>
<accession>A0A9J6F6Y6</accession>
<protein>
    <submittedName>
        <fullName evidence="2">Uncharacterized protein</fullName>
    </submittedName>
</protein>
<dbReference type="InterPro" id="IPR036872">
    <property type="entry name" value="CH_dom_sf"/>
</dbReference>
<evidence type="ECO:0000313" key="2">
    <source>
        <dbReference type="EMBL" id="KAH9360630.1"/>
    </source>
</evidence>
<proteinExistence type="predicted"/>
<dbReference type="Proteomes" id="UP000821853">
    <property type="component" value="Chromosome 1"/>
</dbReference>
<gene>
    <name evidence="2" type="ORF">HPB48_007549</name>
</gene>
<evidence type="ECO:0000313" key="3">
    <source>
        <dbReference type="Proteomes" id="UP000821853"/>
    </source>
</evidence>
<dbReference type="OrthoDB" id="7870873at2759"/>
<dbReference type="VEuPathDB" id="VectorBase:HLOH_042050"/>
<keyword evidence="3" id="KW-1185">Reference proteome</keyword>
<name>A0A9J6F6Y6_HAELO</name>
<feature type="region of interest" description="Disordered" evidence="1">
    <location>
        <begin position="249"/>
        <end position="302"/>
    </location>
</feature>
<dbReference type="EMBL" id="JABSTR010000001">
    <property type="protein sequence ID" value="KAH9360630.1"/>
    <property type="molecule type" value="Genomic_DNA"/>
</dbReference>
<dbReference type="SUPFAM" id="SSF47576">
    <property type="entry name" value="Calponin-homology domain, CH-domain"/>
    <property type="match status" value="1"/>
</dbReference>
<dbReference type="PANTHER" id="PTHR10623">
    <property type="entry name" value="MICROTUBULE-ASSOCIATED PROTEIN RP/EB FAMILY MEMBER"/>
    <property type="match status" value="1"/>
</dbReference>
<sequence>MARELVPFEFSVCTGGDRVRGDQLIAWIHARLGSIFTGFDELGSGEAYCWLLCMLRPESLPLRSVRRGSKRELNCVHNFKLLQHALDKACLRREFRIEGLMAGRFRDHYKVLKWSQRSFDETPADRGADAAGGAREDEAAEYGQAAADYRRVVQATGCTLLGSAPPVPGPVAPAPLAVVRRHSTEPQDEGEKIEELVKERDKYLSALRCIENLCRGRETKISETASVVDKITELLKPLELQGPPAALLGKSPVGQAYRRGKQSTSSAAAATSTGAKRAHGRPGSYTTEALEAAEERKRRNPP</sequence>
<dbReference type="OMA" id="KRELNCV"/>
<organism evidence="2 3">
    <name type="scientific">Haemaphysalis longicornis</name>
    <name type="common">Bush tick</name>
    <dbReference type="NCBI Taxonomy" id="44386"/>
    <lineage>
        <taxon>Eukaryota</taxon>
        <taxon>Metazoa</taxon>
        <taxon>Ecdysozoa</taxon>
        <taxon>Arthropoda</taxon>
        <taxon>Chelicerata</taxon>
        <taxon>Arachnida</taxon>
        <taxon>Acari</taxon>
        <taxon>Parasitiformes</taxon>
        <taxon>Ixodida</taxon>
        <taxon>Ixodoidea</taxon>
        <taxon>Ixodidae</taxon>
        <taxon>Haemaphysalinae</taxon>
        <taxon>Haemaphysalis</taxon>
    </lineage>
</organism>
<feature type="compositionally biased region" description="Basic and acidic residues" evidence="1">
    <location>
        <begin position="293"/>
        <end position="302"/>
    </location>
</feature>
<dbReference type="GO" id="GO:0008017">
    <property type="term" value="F:microtubule binding"/>
    <property type="evidence" value="ECO:0007669"/>
    <property type="project" value="InterPro"/>
</dbReference>
<dbReference type="InterPro" id="IPR027328">
    <property type="entry name" value="MAPRE"/>
</dbReference>
<comment type="caution">
    <text evidence="2">The sequence shown here is derived from an EMBL/GenBank/DDBJ whole genome shotgun (WGS) entry which is preliminary data.</text>
</comment>
<feature type="compositionally biased region" description="Low complexity" evidence="1">
    <location>
        <begin position="263"/>
        <end position="273"/>
    </location>
</feature>
<dbReference type="AlphaFoldDB" id="A0A9J6F6Y6"/>
<evidence type="ECO:0000256" key="1">
    <source>
        <dbReference type="SAM" id="MobiDB-lite"/>
    </source>
</evidence>
<dbReference type="Gene3D" id="1.10.418.10">
    <property type="entry name" value="Calponin-like domain"/>
    <property type="match status" value="1"/>
</dbReference>